<comment type="caution">
    <text evidence="1">The sequence shown here is derived from an EMBL/GenBank/DDBJ whole genome shotgun (WGS) entry which is preliminary data.</text>
</comment>
<reference evidence="1 2" key="2">
    <citation type="journal article" date="2022" name="Mol. Ecol. Resour.">
        <title>The genomes of chicory, endive, great burdock and yacon provide insights into Asteraceae paleo-polyploidization history and plant inulin production.</title>
        <authorList>
            <person name="Fan W."/>
            <person name="Wang S."/>
            <person name="Wang H."/>
            <person name="Wang A."/>
            <person name="Jiang F."/>
            <person name="Liu H."/>
            <person name="Zhao H."/>
            <person name="Xu D."/>
            <person name="Zhang Y."/>
        </authorList>
    </citation>
    <scope>NUCLEOTIDE SEQUENCE [LARGE SCALE GENOMIC DNA]</scope>
    <source>
        <strain evidence="2">cv. Yunnan</strain>
        <tissue evidence="1">Leaves</tissue>
    </source>
</reference>
<dbReference type="Proteomes" id="UP001056120">
    <property type="component" value="Linkage Group LG08"/>
</dbReference>
<proteinExistence type="predicted"/>
<protein>
    <submittedName>
        <fullName evidence="1">Uncharacterized protein</fullName>
    </submittedName>
</protein>
<sequence length="144" mass="16165">MPFNLHKFSDLRLHLILLPETTPTTLCSGDAVADSRLKIRRLPLSLSSLSADSSPEERLESNQFVKNHPVFAKFGSVVMISKANLVTYREPTMVANTLHAAAFLLREGRDWDWFFQVPLPAFRSYSTSSDDGAENVYTAYVRTG</sequence>
<dbReference type="EMBL" id="CM042025">
    <property type="protein sequence ID" value="KAI3809062.1"/>
    <property type="molecule type" value="Genomic_DNA"/>
</dbReference>
<reference evidence="2" key="1">
    <citation type="journal article" date="2022" name="Mol. Ecol. Resour.">
        <title>The genomes of chicory, endive, great burdock and yacon provide insights into Asteraceae palaeo-polyploidization history and plant inulin production.</title>
        <authorList>
            <person name="Fan W."/>
            <person name="Wang S."/>
            <person name="Wang H."/>
            <person name="Wang A."/>
            <person name="Jiang F."/>
            <person name="Liu H."/>
            <person name="Zhao H."/>
            <person name="Xu D."/>
            <person name="Zhang Y."/>
        </authorList>
    </citation>
    <scope>NUCLEOTIDE SEQUENCE [LARGE SCALE GENOMIC DNA]</scope>
    <source>
        <strain evidence="2">cv. Yunnan</strain>
    </source>
</reference>
<keyword evidence="2" id="KW-1185">Reference proteome</keyword>
<evidence type="ECO:0000313" key="1">
    <source>
        <dbReference type="EMBL" id="KAI3809062.1"/>
    </source>
</evidence>
<gene>
    <name evidence="1" type="ORF">L1987_25029</name>
</gene>
<evidence type="ECO:0000313" key="2">
    <source>
        <dbReference type="Proteomes" id="UP001056120"/>
    </source>
</evidence>
<name>A0ACB9ILV9_9ASTR</name>
<accession>A0ACB9ILV9</accession>
<organism evidence="1 2">
    <name type="scientific">Smallanthus sonchifolius</name>
    <dbReference type="NCBI Taxonomy" id="185202"/>
    <lineage>
        <taxon>Eukaryota</taxon>
        <taxon>Viridiplantae</taxon>
        <taxon>Streptophyta</taxon>
        <taxon>Embryophyta</taxon>
        <taxon>Tracheophyta</taxon>
        <taxon>Spermatophyta</taxon>
        <taxon>Magnoliopsida</taxon>
        <taxon>eudicotyledons</taxon>
        <taxon>Gunneridae</taxon>
        <taxon>Pentapetalae</taxon>
        <taxon>asterids</taxon>
        <taxon>campanulids</taxon>
        <taxon>Asterales</taxon>
        <taxon>Asteraceae</taxon>
        <taxon>Asteroideae</taxon>
        <taxon>Heliantheae alliance</taxon>
        <taxon>Millerieae</taxon>
        <taxon>Smallanthus</taxon>
    </lineage>
</organism>